<dbReference type="AlphaFoldDB" id="A0A167AZ64"/>
<proteinExistence type="predicted"/>
<feature type="region of interest" description="Disordered" evidence="1">
    <location>
        <begin position="60"/>
        <end position="81"/>
    </location>
</feature>
<evidence type="ECO:0000313" key="2">
    <source>
        <dbReference type="EMBL" id="KZL80699.1"/>
    </source>
</evidence>
<name>A0A167AZ64_COLIC</name>
<organism evidence="2 3">
    <name type="scientific">Colletotrichum incanum</name>
    <name type="common">Soybean anthracnose fungus</name>
    <dbReference type="NCBI Taxonomy" id="1573173"/>
    <lineage>
        <taxon>Eukaryota</taxon>
        <taxon>Fungi</taxon>
        <taxon>Dikarya</taxon>
        <taxon>Ascomycota</taxon>
        <taxon>Pezizomycotina</taxon>
        <taxon>Sordariomycetes</taxon>
        <taxon>Hypocreomycetidae</taxon>
        <taxon>Glomerellales</taxon>
        <taxon>Glomerellaceae</taxon>
        <taxon>Colletotrichum</taxon>
        <taxon>Colletotrichum spaethianum species complex</taxon>
    </lineage>
</organism>
<comment type="caution">
    <text evidence="2">The sequence shown here is derived from an EMBL/GenBank/DDBJ whole genome shotgun (WGS) entry which is preliminary data.</text>
</comment>
<accession>A0A167AZ64</accession>
<gene>
    <name evidence="2" type="ORF">CI238_09039</name>
</gene>
<reference evidence="2 3" key="1">
    <citation type="submission" date="2015-06" db="EMBL/GenBank/DDBJ databases">
        <title>Survival trade-offs in plant roots during colonization by closely related pathogenic and mutualistic fungi.</title>
        <authorList>
            <person name="Hacquard S."/>
            <person name="Kracher B."/>
            <person name="Hiruma K."/>
            <person name="Weinman A."/>
            <person name="Muench P."/>
            <person name="Garrido Oter R."/>
            <person name="Ver Loren van Themaat E."/>
            <person name="Dallerey J.-F."/>
            <person name="Damm U."/>
            <person name="Henrissat B."/>
            <person name="Lespinet O."/>
            <person name="Thon M."/>
            <person name="Kemen E."/>
            <person name="McHardy A.C."/>
            <person name="Schulze-Lefert P."/>
            <person name="O'Connell R.J."/>
        </authorList>
    </citation>
    <scope>NUCLEOTIDE SEQUENCE [LARGE SCALE GENOMIC DNA]</scope>
    <source>
        <strain evidence="2 3">MAFF 238704</strain>
    </source>
</reference>
<dbReference type="EMBL" id="LFIW01001831">
    <property type="protein sequence ID" value="KZL80699.1"/>
    <property type="molecule type" value="Genomic_DNA"/>
</dbReference>
<protein>
    <submittedName>
        <fullName evidence="2">Uncharacterized protein</fullName>
    </submittedName>
</protein>
<evidence type="ECO:0000256" key="1">
    <source>
        <dbReference type="SAM" id="MobiDB-lite"/>
    </source>
</evidence>
<sequence length="81" mass="8569">MGKQNGIARMPRGRPLNLGCFCSLLQPALTRAAANSTSFAQWSLLPPLTLRTLRALSHSGGPELPPSLVHPNTPGSLLIAQ</sequence>
<keyword evidence="3" id="KW-1185">Reference proteome</keyword>
<evidence type="ECO:0000313" key="3">
    <source>
        <dbReference type="Proteomes" id="UP000076584"/>
    </source>
</evidence>
<dbReference type="Proteomes" id="UP000076584">
    <property type="component" value="Unassembled WGS sequence"/>
</dbReference>